<feature type="region of interest" description="Disordered" evidence="2">
    <location>
        <begin position="582"/>
        <end position="616"/>
    </location>
</feature>
<keyword evidence="5" id="KW-1185">Reference proteome</keyword>
<dbReference type="FunFam" id="3.30.450.40:FF:000008">
    <property type="entry name" value="GAF domain-containing proteins"/>
    <property type="match status" value="1"/>
</dbReference>
<evidence type="ECO:0000256" key="1">
    <source>
        <dbReference type="ARBA" id="ARBA00038454"/>
    </source>
</evidence>
<dbReference type="PANTHER" id="PTHR21021:SF15">
    <property type="entry name" value="FREE METHIONINE-R-SULFOXIDE REDUCTASE"/>
    <property type="match status" value="1"/>
</dbReference>
<proteinExistence type="inferred from homology"/>
<feature type="region of interest" description="Disordered" evidence="2">
    <location>
        <begin position="476"/>
        <end position="522"/>
    </location>
</feature>
<comment type="similarity">
    <text evidence="1">Belongs to the free Met sulfoxide reductase family.</text>
</comment>
<feature type="compositionally biased region" description="Polar residues" evidence="2">
    <location>
        <begin position="476"/>
        <end position="505"/>
    </location>
</feature>
<name>A0A0B7N9G2_9FUNG</name>
<gene>
    <name evidence="4" type="primary">PARPA_05932.1 scaffold 20170</name>
</gene>
<feature type="domain" description="GAF" evidence="3">
    <location>
        <begin position="38"/>
        <end position="183"/>
    </location>
</feature>
<sequence>MKELVTNADPKRSRKEFYQELSEQIESICEDQSFWVTNLSNSCAVIYHALKSLEHFQIKPINWCGFYITDPKNEELLILGPFQGKVACTAIPFGKGVCGVAASTKQSQLVCDVHEFPGHIACDSASNSEVVIPLIKENRVLGVLDIDCEKVEGFTQEDKAGLEKIAAAIEPAAVGINSSEKTLLRHYSSLASSFLIEKDSFNESLPSLYFNEDDKKEDTEEDDTEEDDDEDRKMPSADHVNMTSCLFKKAAPLFPASRKEATAAICSIIPPPIQTYSPQLNLSLYSPSPSVASSIRSDKKSHSSHHSYPLPPNAASPSSLISCCASAASAASASTSAFASSTAAGNPTLSSSRDNKKSTPLYSSSSTIASTIKMDIRSPPQPSQSTSRFMNAFHRFRSSASNNNNSNSMNIPKSALYHQNTTNSVAPAEIVSSMKPSPSKSSLADKIKSKFHQQLDKKKNRTSLVELSAKKRTLSSFSMPRSASLSSMTNWSSRLGGSTGSNKTTPLKKHIGSDNDKRQLSHSASASSCLSVSSSLSSSSSNSSIKKKDASLFMPPQIATGTPVLSSKFSLTKSISSHRLYNKTSSEASSISDTSSRHSFQATRPRQPLRAVNPNDSVRLVARQSSPNNSSKKSLMQQQRNNTVVRFTKLVSVRETFSKADYDRGSDPDAVCTRLTPATAQQIKEELNAYKLHEMQVHEYSRVHTHFFL</sequence>
<dbReference type="GO" id="GO:0005829">
    <property type="term" value="C:cytosol"/>
    <property type="evidence" value="ECO:0007669"/>
    <property type="project" value="TreeGrafter"/>
</dbReference>
<dbReference type="InterPro" id="IPR003018">
    <property type="entry name" value="GAF"/>
</dbReference>
<organism evidence="4 5">
    <name type="scientific">Parasitella parasitica</name>
    <dbReference type="NCBI Taxonomy" id="35722"/>
    <lineage>
        <taxon>Eukaryota</taxon>
        <taxon>Fungi</taxon>
        <taxon>Fungi incertae sedis</taxon>
        <taxon>Mucoromycota</taxon>
        <taxon>Mucoromycotina</taxon>
        <taxon>Mucoromycetes</taxon>
        <taxon>Mucorales</taxon>
        <taxon>Mucorineae</taxon>
        <taxon>Mucoraceae</taxon>
        <taxon>Parasitella</taxon>
    </lineage>
</organism>
<dbReference type="Pfam" id="PF13185">
    <property type="entry name" value="GAF_2"/>
    <property type="match status" value="1"/>
</dbReference>
<dbReference type="AlphaFoldDB" id="A0A0B7N9G2"/>
<dbReference type="SUPFAM" id="SSF55781">
    <property type="entry name" value="GAF domain-like"/>
    <property type="match status" value="1"/>
</dbReference>
<evidence type="ECO:0000259" key="3">
    <source>
        <dbReference type="SMART" id="SM00065"/>
    </source>
</evidence>
<dbReference type="STRING" id="35722.A0A0B7N9G2"/>
<dbReference type="PROSITE" id="PS01320">
    <property type="entry name" value="UPF0067"/>
    <property type="match status" value="1"/>
</dbReference>
<reference evidence="4 5" key="1">
    <citation type="submission" date="2014-09" db="EMBL/GenBank/DDBJ databases">
        <authorList>
            <person name="Ellenberger Sabrina"/>
        </authorList>
    </citation>
    <scope>NUCLEOTIDE SEQUENCE [LARGE SCALE GENOMIC DNA]</scope>
    <source>
        <strain evidence="4 5">CBS 412.66</strain>
    </source>
</reference>
<dbReference type="InterPro" id="IPR000614">
    <property type="entry name" value="FRMsr_CS"/>
</dbReference>
<dbReference type="Proteomes" id="UP000054107">
    <property type="component" value="Unassembled WGS sequence"/>
</dbReference>
<evidence type="ECO:0000256" key="2">
    <source>
        <dbReference type="SAM" id="MobiDB-lite"/>
    </source>
</evidence>
<protein>
    <recommendedName>
        <fullName evidence="3">GAF domain-containing protein</fullName>
    </recommendedName>
</protein>
<feature type="compositionally biased region" description="Low complexity" evidence="2">
    <location>
        <begin position="585"/>
        <end position="594"/>
    </location>
</feature>
<feature type="region of interest" description="Disordered" evidence="2">
    <location>
        <begin position="207"/>
        <end position="237"/>
    </location>
</feature>
<feature type="compositionally biased region" description="Polar residues" evidence="2">
    <location>
        <begin position="345"/>
        <end position="364"/>
    </location>
</feature>
<dbReference type="Gene3D" id="3.30.450.40">
    <property type="match status" value="1"/>
</dbReference>
<dbReference type="SMART" id="SM00065">
    <property type="entry name" value="GAF"/>
    <property type="match status" value="1"/>
</dbReference>
<dbReference type="InterPro" id="IPR029016">
    <property type="entry name" value="GAF-like_dom_sf"/>
</dbReference>
<feature type="region of interest" description="Disordered" evidence="2">
    <location>
        <begin position="341"/>
        <end position="364"/>
    </location>
</feature>
<evidence type="ECO:0000313" key="4">
    <source>
        <dbReference type="EMBL" id="CEP12025.1"/>
    </source>
</evidence>
<feature type="compositionally biased region" description="Acidic residues" evidence="2">
    <location>
        <begin position="219"/>
        <end position="230"/>
    </location>
</feature>
<feature type="region of interest" description="Disordered" evidence="2">
    <location>
        <begin position="287"/>
        <end position="312"/>
    </location>
</feature>
<dbReference type="EMBL" id="LN727224">
    <property type="protein sequence ID" value="CEP12025.1"/>
    <property type="molecule type" value="Genomic_DNA"/>
</dbReference>
<evidence type="ECO:0000313" key="5">
    <source>
        <dbReference type="Proteomes" id="UP000054107"/>
    </source>
</evidence>
<dbReference type="GO" id="GO:0033745">
    <property type="term" value="F:L-methionine-(R)-S-oxide reductase activity"/>
    <property type="evidence" value="ECO:0007669"/>
    <property type="project" value="TreeGrafter"/>
</dbReference>
<dbReference type="PANTHER" id="PTHR21021">
    <property type="entry name" value="GAF/PUTATIVE CYTOSKELETAL PROTEIN"/>
    <property type="match status" value="1"/>
</dbReference>
<dbReference type="InterPro" id="IPR051330">
    <property type="entry name" value="Phosphatase_reg/MetRdx"/>
</dbReference>
<accession>A0A0B7N9G2</accession>
<dbReference type="OrthoDB" id="15735at2759"/>